<dbReference type="Gene3D" id="1.10.10.10">
    <property type="entry name" value="Winged helix-like DNA-binding domain superfamily/Winged helix DNA-binding domain"/>
    <property type="match status" value="1"/>
</dbReference>
<protein>
    <submittedName>
        <fullName evidence="6">LysR family transcriptional regulator</fullName>
    </submittedName>
</protein>
<dbReference type="KEGG" id="ifl:C1H71_10040"/>
<feature type="domain" description="HTH lysR-type" evidence="5">
    <location>
        <begin position="6"/>
        <end position="63"/>
    </location>
</feature>
<dbReference type="Proteomes" id="UP000515917">
    <property type="component" value="Chromosome"/>
</dbReference>
<evidence type="ECO:0000256" key="1">
    <source>
        <dbReference type="ARBA" id="ARBA00009437"/>
    </source>
</evidence>
<dbReference type="GO" id="GO:0003700">
    <property type="term" value="F:DNA-binding transcription factor activity"/>
    <property type="evidence" value="ECO:0007669"/>
    <property type="project" value="InterPro"/>
</dbReference>
<dbReference type="InterPro" id="IPR036388">
    <property type="entry name" value="WH-like_DNA-bd_sf"/>
</dbReference>
<reference evidence="6 7" key="1">
    <citation type="submission" date="2018-01" db="EMBL/GenBank/DDBJ databases">
        <title>Genome sequence of Iodobacter sp. strain PCH194 isolated from Indian Trans-Himalaya.</title>
        <authorList>
            <person name="Kumar V."/>
            <person name="Thakur V."/>
            <person name="Kumar S."/>
            <person name="Singh D."/>
        </authorList>
    </citation>
    <scope>NUCLEOTIDE SEQUENCE [LARGE SCALE GENOMIC DNA]</scope>
    <source>
        <strain evidence="6 7">PCH194</strain>
    </source>
</reference>
<sequence length="310" mass="34976">MSIRIPSLNALRVFEAAARHLSLIRASEELFVTQGAVSRQIKQLEESLDVLLFERRNRAIFLTREGELLKNTCQEMLAQLALTLQKLKGNPYDRPLVVSCEPTIAMRWLIPRLSDFHSRYPAIQLHLFTAGGVVDFQGGHIDLAIRRNDFNWGKDCYSEEIGQEKVGPVCVPEQLQDGGINLEQSSLLHTRTRANAWARWGEEAQQAVTSRQNSYFEHFYLSLQAATAGLGVAIASAYMIEEELINGRLVAPFGFVPDGSRYFVLSAEPFAQDERRLVFLDWIRQEFQKSDEALGSLLVPTQLCPHSTLA</sequence>
<keyword evidence="7" id="KW-1185">Reference proteome</keyword>
<dbReference type="PANTHER" id="PTHR30537">
    <property type="entry name" value="HTH-TYPE TRANSCRIPTIONAL REGULATOR"/>
    <property type="match status" value="1"/>
</dbReference>
<dbReference type="Pfam" id="PF03466">
    <property type="entry name" value="LysR_substrate"/>
    <property type="match status" value="1"/>
</dbReference>
<evidence type="ECO:0000256" key="3">
    <source>
        <dbReference type="ARBA" id="ARBA00023125"/>
    </source>
</evidence>
<dbReference type="InterPro" id="IPR005119">
    <property type="entry name" value="LysR_subst-bd"/>
</dbReference>
<evidence type="ECO:0000313" key="7">
    <source>
        <dbReference type="Proteomes" id="UP000515917"/>
    </source>
</evidence>
<keyword evidence="3" id="KW-0238">DNA-binding</keyword>
<proteinExistence type="inferred from homology"/>
<dbReference type="PRINTS" id="PR00039">
    <property type="entry name" value="HTHLYSR"/>
</dbReference>
<keyword evidence="4" id="KW-0804">Transcription</keyword>
<comment type="similarity">
    <text evidence="1">Belongs to the LysR transcriptional regulatory family.</text>
</comment>
<dbReference type="PROSITE" id="PS50931">
    <property type="entry name" value="HTH_LYSR"/>
    <property type="match status" value="1"/>
</dbReference>
<evidence type="ECO:0000259" key="5">
    <source>
        <dbReference type="PROSITE" id="PS50931"/>
    </source>
</evidence>
<dbReference type="SUPFAM" id="SSF46785">
    <property type="entry name" value="Winged helix' DNA-binding domain"/>
    <property type="match status" value="1"/>
</dbReference>
<dbReference type="GO" id="GO:0006351">
    <property type="term" value="P:DNA-templated transcription"/>
    <property type="evidence" value="ECO:0007669"/>
    <property type="project" value="TreeGrafter"/>
</dbReference>
<dbReference type="EMBL" id="CP025781">
    <property type="protein sequence ID" value="QBC45697.1"/>
    <property type="molecule type" value="Genomic_DNA"/>
</dbReference>
<dbReference type="GO" id="GO:0043565">
    <property type="term" value="F:sequence-specific DNA binding"/>
    <property type="evidence" value="ECO:0007669"/>
    <property type="project" value="TreeGrafter"/>
</dbReference>
<keyword evidence="2" id="KW-0805">Transcription regulation</keyword>
<evidence type="ECO:0000256" key="4">
    <source>
        <dbReference type="ARBA" id="ARBA00023163"/>
    </source>
</evidence>
<dbReference type="SUPFAM" id="SSF53850">
    <property type="entry name" value="Periplasmic binding protein-like II"/>
    <property type="match status" value="1"/>
</dbReference>
<dbReference type="FunFam" id="1.10.10.10:FF:000038">
    <property type="entry name" value="Glycine cleavage system transcriptional activator"/>
    <property type="match status" value="1"/>
</dbReference>
<dbReference type="Pfam" id="PF00126">
    <property type="entry name" value="HTH_1"/>
    <property type="match status" value="1"/>
</dbReference>
<dbReference type="AlphaFoldDB" id="A0A7G3GDW1"/>
<dbReference type="PANTHER" id="PTHR30537:SF74">
    <property type="entry name" value="HTH-TYPE TRANSCRIPTIONAL REGULATOR TRPI"/>
    <property type="match status" value="1"/>
</dbReference>
<dbReference type="InterPro" id="IPR000847">
    <property type="entry name" value="LysR_HTH_N"/>
</dbReference>
<evidence type="ECO:0000313" key="6">
    <source>
        <dbReference type="EMBL" id="QBC45697.1"/>
    </source>
</evidence>
<gene>
    <name evidence="6" type="ORF">C1H71_10040</name>
</gene>
<dbReference type="Gene3D" id="3.40.190.10">
    <property type="entry name" value="Periplasmic binding protein-like II"/>
    <property type="match status" value="2"/>
</dbReference>
<organism evidence="6 7">
    <name type="scientific">Iodobacter fluviatilis</name>
    <dbReference type="NCBI Taxonomy" id="537"/>
    <lineage>
        <taxon>Bacteria</taxon>
        <taxon>Pseudomonadati</taxon>
        <taxon>Pseudomonadota</taxon>
        <taxon>Betaproteobacteria</taxon>
        <taxon>Neisseriales</taxon>
        <taxon>Chitinibacteraceae</taxon>
        <taxon>Iodobacter</taxon>
    </lineage>
</organism>
<dbReference type="InterPro" id="IPR036390">
    <property type="entry name" value="WH_DNA-bd_sf"/>
</dbReference>
<evidence type="ECO:0000256" key="2">
    <source>
        <dbReference type="ARBA" id="ARBA00023015"/>
    </source>
</evidence>
<accession>A0A7G3GDW1</accession>
<dbReference type="RefSeq" id="WP_130106420.1">
    <property type="nucleotide sequence ID" value="NZ_CP025781.1"/>
</dbReference>
<name>A0A7G3GDW1_9NEIS</name>
<dbReference type="InterPro" id="IPR058163">
    <property type="entry name" value="LysR-type_TF_proteobact-type"/>
</dbReference>